<dbReference type="EMBL" id="JALJOV010000517">
    <property type="protein sequence ID" value="KAK9863095.1"/>
    <property type="molecule type" value="Genomic_DNA"/>
</dbReference>
<dbReference type="InterPro" id="IPR011990">
    <property type="entry name" value="TPR-like_helical_dom_sf"/>
</dbReference>
<keyword evidence="1" id="KW-0802">TPR repeat</keyword>
<evidence type="ECO:0000256" key="1">
    <source>
        <dbReference type="PROSITE-ProRule" id="PRU00339"/>
    </source>
</evidence>
<proteinExistence type="predicted"/>
<dbReference type="PANTHER" id="PTHR15544">
    <property type="entry name" value="OSMOSIS RESPONSIVE FACTOR"/>
    <property type="match status" value="1"/>
</dbReference>
<dbReference type="SMART" id="SM00028">
    <property type="entry name" value="TPR"/>
    <property type="match status" value="3"/>
</dbReference>
<evidence type="ECO:0008006" key="5">
    <source>
        <dbReference type="Google" id="ProtNLM"/>
    </source>
</evidence>
<dbReference type="InterPro" id="IPR052658">
    <property type="entry name" value="TPR-containing"/>
</dbReference>
<feature type="region of interest" description="Disordered" evidence="2">
    <location>
        <begin position="19"/>
        <end position="42"/>
    </location>
</feature>
<dbReference type="AlphaFoldDB" id="A0AAW1T0U2"/>
<evidence type="ECO:0000313" key="3">
    <source>
        <dbReference type="EMBL" id="KAK9863095.1"/>
    </source>
</evidence>
<protein>
    <recommendedName>
        <fullName evidence="5">Tetratricopeptide repeat protein 33</fullName>
    </recommendedName>
</protein>
<dbReference type="Proteomes" id="UP001485043">
    <property type="component" value="Unassembled WGS sequence"/>
</dbReference>
<gene>
    <name evidence="3" type="ORF">WJX84_005156</name>
</gene>
<dbReference type="SUPFAM" id="SSF48452">
    <property type="entry name" value="TPR-like"/>
    <property type="match status" value="1"/>
</dbReference>
<dbReference type="Pfam" id="PF13414">
    <property type="entry name" value="TPR_11"/>
    <property type="match status" value="1"/>
</dbReference>
<evidence type="ECO:0000313" key="4">
    <source>
        <dbReference type="Proteomes" id="UP001485043"/>
    </source>
</evidence>
<organism evidence="3 4">
    <name type="scientific">Apatococcus fuscideae</name>
    <dbReference type="NCBI Taxonomy" id="2026836"/>
    <lineage>
        <taxon>Eukaryota</taxon>
        <taxon>Viridiplantae</taxon>
        <taxon>Chlorophyta</taxon>
        <taxon>core chlorophytes</taxon>
        <taxon>Trebouxiophyceae</taxon>
        <taxon>Chlorellales</taxon>
        <taxon>Chlorellaceae</taxon>
        <taxon>Apatococcus</taxon>
    </lineage>
</organism>
<keyword evidence="4" id="KW-1185">Reference proteome</keyword>
<reference evidence="3 4" key="1">
    <citation type="journal article" date="2024" name="Nat. Commun.">
        <title>Phylogenomics reveals the evolutionary origins of lichenization in chlorophyte algae.</title>
        <authorList>
            <person name="Puginier C."/>
            <person name="Libourel C."/>
            <person name="Otte J."/>
            <person name="Skaloud P."/>
            <person name="Haon M."/>
            <person name="Grisel S."/>
            <person name="Petersen M."/>
            <person name="Berrin J.G."/>
            <person name="Delaux P.M."/>
            <person name="Dal Grande F."/>
            <person name="Keller J."/>
        </authorList>
    </citation>
    <scope>NUCLEOTIDE SEQUENCE [LARGE SCALE GENOMIC DNA]</scope>
    <source>
        <strain evidence="3 4">SAG 2523</strain>
    </source>
</reference>
<dbReference type="Gene3D" id="1.25.40.10">
    <property type="entry name" value="Tetratricopeptide repeat domain"/>
    <property type="match status" value="1"/>
</dbReference>
<name>A0AAW1T0U2_9CHLO</name>
<dbReference type="InterPro" id="IPR019734">
    <property type="entry name" value="TPR_rpt"/>
</dbReference>
<comment type="caution">
    <text evidence="3">The sequence shown here is derived from an EMBL/GenBank/DDBJ whole genome shotgun (WGS) entry which is preliminary data.</text>
</comment>
<feature type="repeat" description="TPR" evidence="1">
    <location>
        <begin position="43"/>
        <end position="76"/>
    </location>
</feature>
<evidence type="ECO:0000256" key="2">
    <source>
        <dbReference type="SAM" id="MobiDB-lite"/>
    </source>
</evidence>
<accession>A0AAW1T0U2</accession>
<sequence length="209" mass="23084">MSVKFSVLNKKRKLNTAAAAFEEGEADSSPSDPRSQEQKLAASDLLKQEGNSLAEDGKYSTAIQRWDQALALTPDTAALYELKAQAFLALNNTWPAVQSATKAVELDQEWPDGHLTLARAQLNYGEPELALMSLRKVLGLEPDHQEALDELREVQQLAIEERKKIAEGQQQLYDDLPILKVLMGMDSALSLSLGWHLPASSPHVIGRRL</sequence>
<dbReference type="PANTHER" id="PTHR15544:SF0">
    <property type="entry name" value="TETRATRICOPEPTIDE REPEAT PROTEIN 33"/>
    <property type="match status" value="1"/>
</dbReference>
<dbReference type="PROSITE" id="PS50005">
    <property type="entry name" value="TPR"/>
    <property type="match status" value="1"/>
</dbReference>